<protein>
    <submittedName>
        <fullName evidence="2">Uncharacterized protein</fullName>
    </submittedName>
</protein>
<keyword evidence="3" id="KW-1185">Reference proteome</keyword>
<dbReference type="SUPFAM" id="SSF48403">
    <property type="entry name" value="Ankyrin repeat"/>
    <property type="match status" value="1"/>
</dbReference>
<dbReference type="Proteomes" id="UP001295423">
    <property type="component" value="Unassembled WGS sequence"/>
</dbReference>
<feature type="region of interest" description="Disordered" evidence="1">
    <location>
        <begin position="460"/>
        <end position="522"/>
    </location>
</feature>
<dbReference type="AlphaFoldDB" id="A0AAD2FR74"/>
<reference evidence="2" key="1">
    <citation type="submission" date="2023-08" db="EMBL/GenBank/DDBJ databases">
        <authorList>
            <person name="Audoor S."/>
            <person name="Bilcke G."/>
        </authorList>
    </citation>
    <scope>NUCLEOTIDE SEQUENCE</scope>
</reference>
<dbReference type="Gene3D" id="1.25.40.20">
    <property type="entry name" value="Ankyrin repeat-containing domain"/>
    <property type="match status" value="1"/>
</dbReference>
<evidence type="ECO:0000256" key="1">
    <source>
        <dbReference type="SAM" id="MobiDB-lite"/>
    </source>
</evidence>
<comment type="caution">
    <text evidence="2">The sequence shown here is derived from an EMBL/GenBank/DDBJ whole genome shotgun (WGS) entry which is preliminary data.</text>
</comment>
<proteinExistence type="predicted"/>
<gene>
    <name evidence="2" type="ORF">CYCCA115_LOCUS12457</name>
</gene>
<name>A0AAD2FR74_9STRA</name>
<evidence type="ECO:0000313" key="2">
    <source>
        <dbReference type="EMBL" id="CAJ1950170.1"/>
    </source>
</evidence>
<organism evidence="2 3">
    <name type="scientific">Cylindrotheca closterium</name>
    <dbReference type="NCBI Taxonomy" id="2856"/>
    <lineage>
        <taxon>Eukaryota</taxon>
        <taxon>Sar</taxon>
        <taxon>Stramenopiles</taxon>
        <taxon>Ochrophyta</taxon>
        <taxon>Bacillariophyta</taxon>
        <taxon>Bacillariophyceae</taxon>
        <taxon>Bacillariophycidae</taxon>
        <taxon>Bacillariales</taxon>
        <taxon>Bacillariaceae</taxon>
        <taxon>Cylindrotheca</taxon>
    </lineage>
</organism>
<evidence type="ECO:0000313" key="3">
    <source>
        <dbReference type="Proteomes" id="UP001295423"/>
    </source>
</evidence>
<sequence>METNGFASQHRARTPKRRRTNVLQLIYMHRHDCVKQLLPHLQALNWNDMKDSQDAYGSYPLHYVMFYCTGNGVLDIVRYILQQDPDALYKTTNQQMTPIHVMPGVVFSGDVHKYSLDSIQRDQMKARSFMMKQDASIMTNINSFGRLPLSEAVVKGCNRIAKQMLKEYPHLAFQKEANDRLPLYHAIQRENEVATTVLIYYYPKSMLLTPHCEDQSSAQPQTFLQMALASPTLALPVCQQLEKIMADMFVLNQELLLTQNKLKASKATLKTKNSEAKIAANQIEQLQAQLAMSTGGQSSELISINGPSMAPKASSRVAAAASVITATTADSPTTAEFDPRQEFYWKQTRKSEIICLNNLALRKRQQEQDDKPSVEDLKAIAKSLTRRLDCYTNNRLEAFSRFHSSKKGTATTRRSGSGGENKTMTQIAVEYCLKHPNPDRGDLHQTIEALNQELMRIEGKDKGLDDDSAEDESSQLSGQERKRQASSKQHNQTPRHTKRPKVAELNIESDDNDEKEAGTLWL</sequence>
<dbReference type="InterPro" id="IPR036770">
    <property type="entry name" value="Ankyrin_rpt-contain_sf"/>
</dbReference>
<dbReference type="EMBL" id="CAKOGP040001759">
    <property type="protein sequence ID" value="CAJ1950170.1"/>
    <property type="molecule type" value="Genomic_DNA"/>
</dbReference>
<accession>A0AAD2FR74</accession>